<dbReference type="EMBL" id="AMZH03010750">
    <property type="protein sequence ID" value="RRT54158.1"/>
    <property type="molecule type" value="Genomic_DNA"/>
</dbReference>
<sequence length="132" mass="14590">MLTIAWLGALTPSLASFASSARFTIVVTADSPVLFPTTSSEAIKPYRQFGSARSEEPEAEAMGVEDRGLGFSSRTVPFLRGSSRNASFVPVERRWVPKKRACNATYPVLTAARKRPSRTDSRKRNHFTKLLL</sequence>
<accession>A0A426YR11</accession>
<feature type="signal peptide" evidence="2">
    <location>
        <begin position="1"/>
        <end position="20"/>
    </location>
</feature>
<evidence type="ECO:0008006" key="5">
    <source>
        <dbReference type="Google" id="ProtNLM"/>
    </source>
</evidence>
<evidence type="ECO:0000313" key="4">
    <source>
        <dbReference type="Proteomes" id="UP000287651"/>
    </source>
</evidence>
<evidence type="ECO:0000256" key="2">
    <source>
        <dbReference type="SAM" id="SignalP"/>
    </source>
</evidence>
<protein>
    <recommendedName>
        <fullName evidence="5">Secreted protein</fullName>
    </recommendedName>
</protein>
<name>A0A426YR11_ENSVE</name>
<evidence type="ECO:0000256" key="1">
    <source>
        <dbReference type="SAM" id="MobiDB-lite"/>
    </source>
</evidence>
<feature type="region of interest" description="Disordered" evidence="1">
    <location>
        <begin position="46"/>
        <end position="66"/>
    </location>
</feature>
<organism evidence="3 4">
    <name type="scientific">Ensete ventricosum</name>
    <name type="common">Abyssinian banana</name>
    <name type="synonym">Musa ensete</name>
    <dbReference type="NCBI Taxonomy" id="4639"/>
    <lineage>
        <taxon>Eukaryota</taxon>
        <taxon>Viridiplantae</taxon>
        <taxon>Streptophyta</taxon>
        <taxon>Embryophyta</taxon>
        <taxon>Tracheophyta</taxon>
        <taxon>Spermatophyta</taxon>
        <taxon>Magnoliopsida</taxon>
        <taxon>Liliopsida</taxon>
        <taxon>Zingiberales</taxon>
        <taxon>Musaceae</taxon>
        <taxon>Ensete</taxon>
    </lineage>
</organism>
<proteinExistence type="predicted"/>
<gene>
    <name evidence="3" type="ORF">B296_00026162</name>
</gene>
<dbReference type="AlphaFoldDB" id="A0A426YR11"/>
<feature type="chain" id="PRO_5019492295" description="Secreted protein" evidence="2">
    <location>
        <begin position="21"/>
        <end position="132"/>
    </location>
</feature>
<dbReference type="Proteomes" id="UP000287651">
    <property type="component" value="Unassembled WGS sequence"/>
</dbReference>
<comment type="caution">
    <text evidence="3">The sequence shown here is derived from an EMBL/GenBank/DDBJ whole genome shotgun (WGS) entry which is preliminary data.</text>
</comment>
<reference evidence="3 4" key="1">
    <citation type="journal article" date="2014" name="Agronomy (Basel)">
        <title>A Draft Genome Sequence for Ensete ventricosum, the Drought-Tolerant Tree Against Hunger.</title>
        <authorList>
            <person name="Harrison J."/>
            <person name="Moore K.A."/>
            <person name="Paszkiewicz K."/>
            <person name="Jones T."/>
            <person name="Grant M."/>
            <person name="Ambacheew D."/>
            <person name="Muzemil S."/>
            <person name="Studholme D.J."/>
        </authorList>
    </citation>
    <scope>NUCLEOTIDE SEQUENCE [LARGE SCALE GENOMIC DNA]</scope>
</reference>
<keyword evidence="2" id="KW-0732">Signal</keyword>
<evidence type="ECO:0000313" key="3">
    <source>
        <dbReference type="EMBL" id="RRT54158.1"/>
    </source>
</evidence>